<dbReference type="SMART" id="SM00346">
    <property type="entry name" value="HTH_ICLR"/>
    <property type="match status" value="1"/>
</dbReference>
<organism evidence="6 7">
    <name type="scientific">Pollutimonas harenae</name>
    <dbReference type="NCBI Taxonomy" id="657015"/>
    <lineage>
        <taxon>Bacteria</taxon>
        <taxon>Pseudomonadati</taxon>
        <taxon>Pseudomonadota</taxon>
        <taxon>Betaproteobacteria</taxon>
        <taxon>Burkholderiales</taxon>
        <taxon>Alcaligenaceae</taxon>
        <taxon>Pollutimonas</taxon>
    </lineage>
</organism>
<dbReference type="SUPFAM" id="SSF55781">
    <property type="entry name" value="GAF domain-like"/>
    <property type="match status" value="1"/>
</dbReference>
<comment type="caution">
    <text evidence="6">The sequence shown here is derived from an EMBL/GenBank/DDBJ whole genome shotgun (WGS) entry which is preliminary data.</text>
</comment>
<evidence type="ECO:0000256" key="1">
    <source>
        <dbReference type="ARBA" id="ARBA00023015"/>
    </source>
</evidence>
<protein>
    <submittedName>
        <fullName evidence="6">IclR family transcriptional regulator</fullName>
    </submittedName>
</protein>
<dbReference type="PROSITE" id="PS51078">
    <property type="entry name" value="ICLR_ED"/>
    <property type="match status" value="1"/>
</dbReference>
<keyword evidence="1" id="KW-0805">Transcription regulation</keyword>
<accession>A0A853GUQ4</accession>
<evidence type="ECO:0000313" key="6">
    <source>
        <dbReference type="EMBL" id="NYT84516.1"/>
    </source>
</evidence>
<dbReference type="InterPro" id="IPR005471">
    <property type="entry name" value="Tscrpt_reg_IclR_N"/>
</dbReference>
<name>A0A853GUQ4_9BURK</name>
<dbReference type="InterPro" id="IPR014757">
    <property type="entry name" value="Tscrpt_reg_IclR_C"/>
</dbReference>
<dbReference type="PROSITE" id="PS51077">
    <property type="entry name" value="HTH_ICLR"/>
    <property type="match status" value="1"/>
</dbReference>
<dbReference type="GO" id="GO:0003700">
    <property type="term" value="F:DNA-binding transcription factor activity"/>
    <property type="evidence" value="ECO:0007669"/>
    <property type="project" value="TreeGrafter"/>
</dbReference>
<evidence type="ECO:0000256" key="2">
    <source>
        <dbReference type="ARBA" id="ARBA00023125"/>
    </source>
</evidence>
<evidence type="ECO:0000259" key="5">
    <source>
        <dbReference type="PROSITE" id="PS51078"/>
    </source>
</evidence>
<feature type="domain" description="IclR-ED" evidence="5">
    <location>
        <begin position="83"/>
        <end position="263"/>
    </location>
</feature>
<dbReference type="GO" id="GO:0003677">
    <property type="term" value="F:DNA binding"/>
    <property type="evidence" value="ECO:0007669"/>
    <property type="project" value="UniProtKB-KW"/>
</dbReference>
<keyword evidence="7" id="KW-1185">Reference proteome</keyword>
<dbReference type="GO" id="GO:0045892">
    <property type="term" value="P:negative regulation of DNA-templated transcription"/>
    <property type="evidence" value="ECO:0007669"/>
    <property type="project" value="TreeGrafter"/>
</dbReference>
<dbReference type="Gene3D" id="1.10.10.10">
    <property type="entry name" value="Winged helix-like DNA-binding domain superfamily/Winged helix DNA-binding domain"/>
    <property type="match status" value="1"/>
</dbReference>
<feature type="domain" description="HTH iclR-type" evidence="4">
    <location>
        <begin position="20"/>
        <end position="82"/>
    </location>
</feature>
<dbReference type="AlphaFoldDB" id="A0A853GUQ4"/>
<dbReference type="InterPro" id="IPR036390">
    <property type="entry name" value="WH_DNA-bd_sf"/>
</dbReference>
<dbReference type="InterPro" id="IPR029016">
    <property type="entry name" value="GAF-like_dom_sf"/>
</dbReference>
<dbReference type="PANTHER" id="PTHR30136">
    <property type="entry name" value="HELIX-TURN-HELIX TRANSCRIPTIONAL REGULATOR, ICLR FAMILY"/>
    <property type="match status" value="1"/>
</dbReference>
<dbReference type="Pfam" id="PF09339">
    <property type="entry name" value="HTH_IclR"/>
    <property type="match status" value="1"/>
</dbReference>
<dbReference type="EMBL" id="JACCEV010000001">
    <property type="protein sequence ID" value="NYT84516.1"/>
    <property type="molecule type" value="Genomic_DNA"/>
</dbReference>
<dbReference type="Proteomes" id="UP000554144">
    <property type="component" value="Unassembled WGS sequence"/>
</dbReference>
<evidence type="ECO:0000259" key="4">
    <source>
        <dbReference type="PROSITE" id="PS51077"/>
    </source>
</evidence>
<dbReference type="SUPFAM" id="SSF46785">
    <property type="entry name" value="Winged helix' DNA-binding domain"/>
    <property type="match status" value="1"/>
</dbReference>
<reference evidence="6 7" key="1">
    <citation type="submission" date="2020-07" db="EMBL/GenBank/DDBJ databases">
        <title>Taxonomic revisions and descriptions of new bacterial species based on genomic comparisons in the high-G+C-content subgroup of the family Alcaligenaceae.</title>
        <authorList>
            <person name="Szabo A."/>
            <person name="Felfoldi T."/>
        </authorList>
    </citation>
    <scope>NUCLEOTIDE SEQUENCE [LARGE SCALE GENOMIC DNA]</scope>
    <source>
        <strain evidence="6 7">DSM 25667</strain>
    </source>
</reference>
<dbReference type="Gene3D" id="3.30.450.40">
    <property type="match status" value="1"/>
</dbReference>
<evidence type="ECO:0000313" key="7">
    <source>
        <dbReference type="Proteomes" id="UP000554144"/>
    </source>
</evidence>
<sequence length="268" mass="29396">MIATPSISPPPKPTQRIRPVPAVTRAIAILRLLGKTKEPMNVKSISDALDLVPSTCLHILRALTAEKLLAFDSASKRYRLGTGMLVLARSVMETNSFAQVVQPALDLVSEKWGVTAIGVEVDLHHMVVTALSRSKLPFRLHVDVGSRFPGLISATGRLVAAYGHYSRQEIDQQFASLRWHKPISLASWHKEVETAKENGYSLDSDGYIAGITLIAVPVLNARQHITHTIVAASISHQMSQNETDALIQELKSHARRTSEQLYSGDDTP</sequence>
<dbReference type="InterPro" id="IPR050707">
    <property type="entry name" value="HTH_MetabolicPath_Reg"/>
</dbReference>
<dbReference type="InterPro" id="IPR036388">
    <property type="entry name" value="WH-like_DNA-bd_sf"/>
</dbReference>
<keyword evidence="3" id="KW-0804">Transcription</keyword>
<dbReference type="OrthoDB" id="6057486at2"/>
<gene>
    <name evidence="6" type="ORF">H0A62_02765</name>
</gene>
<dbReference type="RefSeq" id="WP_130038322.1">
    <property type="nucleotide sequence ID" value="NZ_JACCEV010000001.1"/>
</dbReference>
<dbReference type="PANTHER" id="PTHR30136:SF24">
    <property type="entry name" value="HTH-TYPE TRANSCRIPTIONAL REPRESSOR ALLR"/>
    <property type="match status" value="1"/>
</dbReference>
<evidence type="ECO:0000256" key="3">
    <source>
        <dbReference type="ARBA" id="ARBA00023163"/>
    </source>
</evidence>
<keyword evidence="2" id="KW-0238">DNA-binding</keyword>
<dbReference type="Pfam" id="PF01614">
    <property type="entry name" value="IclR_C"/>
    <property type="match status" value="1"/>
</dbReference>
<proteinExistence type="predicted"/>